<evidence type="ECO:0000313" key="2">
    <source>
        <dbReference type="Proteomes" id="UP000053593"/>
    </source>
</evidence>
<accession>A0A0D0BXY4</accession>
<reference evidence="1 2" key="1">
    <citation type="submission" date="2014-04" db="EMBL/GenBank/DDBJ databases">
        <title>Evolutionary Origins and Diversification of the Mycorrhizal Mutualists.</title>
        <authorList>
            <consortium name="DOE Joint Genome Institute"/>
            <consortium name="Mycorrhizal Genomics Consortium"/>
            <person name="Kohler A."/>
            <person name="Kuo A."/>
            <person name="Nagy L.G."/>
            <person name="Floudas D."/>
            <person name="Copeland A."/>
            <person name="Barry K.W."/>
            <person name="Cichocki N."/>
            <person name="Veneault-Fourrey C."/>
            <person name="LaButti K."/>
            <person name="Lindquist E.A."/>
            <person name="Lipzen A."/>
            <person name="Lundell T."/>
            <person name="Morin E."/>
            <person name="Murat C."/>
            <person name="Riley R."/>
            <person name="Ohm R."/>
            <person name="Sun H."/>
            <person name="Tunlid A."/>
            <person name="Henrissat B."/>
            <person name="Grigoriev I.V."/>
            <person name="Hibbett D.S."/>
            <person name="Martin F."/>
        </authorList>
    </citation>
    <scope>NUCLEOTIDE SEQUENCE [LARGE SCALE GENOMIC DNA]</scope>
    <source>
        <strain evidence="1 2">FD-317 M1</strain>
    </source>
</reference>
<protein>
    <recommendedName>
        <fullName evidence="3">F-box domain-containing protein</fullName>
    </recommendedName>
</protein>
<evidence type="ECO:0008006" key="3">
    <source>
        <dbReference type="Google" id="ProtNLM"/>
    </source>
</evidence>
<proteinExistence type="predicted"/>
<dbReference type="AlphaFoldDB" id="A0A0D0BXY4"/>
<dbReference type="Proteomes" id="UP000053593">
    <property type="component" value="Unassembled WGS sequence"/>
</dbReference>
<keyword evidence="2" id="KW-1185">Reference proteome</keyword>
<sequence length="488" mass="56299">MFAYVIILAESLCYRAEPSSATAFDSVPFSGYNAVRFRTCIFHAKRKLFLPFLVCVSSVLPGLVSVEVRSRAIYSRIFRYLNVPQVIRFSRLNRQVHELVEAFDTQAFDAKRHIRLFFSGTEYEELRELQHTTGAILSGEPVDRFFHRLSADGELTIITKVGTHEAIRSFLSRIRYADCDEVQAEPNYENFVIATAKWKYVREGITVHLIAAAETPMEVILNCDTTLFMNFWNNVAAYSLYPENSSKDYVGFRNLARKRSEIVDSVRRICLHDVVNMPKASAILREKFTVLRRILPLCRRQQMLYSPSNKLQQKPSSFAPGHCVFLGQQHRTYFHLRIVFVVFRFNFGENLHLTTYTSLGADFMVPQVASFRNSDSDLIRRDVGAWTLTSSLFQTTSDITCAFSAHTANVLMQLCKALLLRYQVVKLVQHEVDQSLPYIRAVIEVTPRNGDTITTYEYNDILNFLLKKDINIRFTWPQQSSSKRAHRR</sequence>
<dbReference type="HOGENOM" id="CLU_667404_0_0_1"/>
<name>A0A0D0BXY4_9AGAR</name>
<dbReference type="EMBL" id="KN834910">
    <property type="protein sequence ID" value="KIK50312.1"/>
    <property type="molecule type" value="Genomic_DNA"/>
</dbReference>
<evidence type="ECO:0000313" key="1">
    <source>
        <dbReference type="EMBL" id="KIK50312.1"/>
    </source>
</evidence>
<organism evidence="1 2">
    <name type="scientific">Collybiopsis luxurians FD-317 M1</name>
    <dbReference type="NCBI Taxonomy" id="944289"/>
    <lineage>
        <taxon>Eukaryota</taxon>
        <taxon>Fungi</taxon>
        <taxon>Dikarya</taxon>
        <taxon>Basidiomycota</taxon>
        <taxon>Agaricomycotina</taxon>
        <taxon>Agaricomycetes</taxon>
        <taxon>Agaricomycetidae</taxon>
        <taxon>Agaricales</taxon>
        <taxon>Marasmiineae</taxon>
        <taxon>Omphalotaceae</taxon>
        <taxon>Collybiopsis</taxon>
        <taxon>Collybiopsis luxurians</taxon>
    </lineage>
</organism>
<gene>
    <name evidence="1" type="ORF">GYMLUDRAFT_253096</name>
</gene>